<gene>
    <name evidence="1" type="ORF">ECPE_LOCUS12217</name>
</gene>
<dbReference type="Proteomes" id="UP000272942">
    <property type="component" value="Unassembled WGS sequence"/>
</dbReference>
<dbReference type="OrthoDB" id="159395at2759"/>
<keyword evidence="2" id="KW-1185">Reference proteome</keyword>
<sequence>MVQREHLLCDSLSRAGSSNPTVESLRKERLISMKQTLEQYEACLRHLVDCSGARFKPSGDRYNTRLDFVPTNLHVNQIALTDWDGQIVSSHTIVSAGVFSVASRMYKVGGLFRHAADTALGSVPYPPTRLAVRSLVSQSPVASAVCLDDTALAGKSNALLYRGTGSMAMLRADLMGLVQRLTAKDQAEPLAERIQKSDSIPSSTHSSLYLPSCRNWTGMSKPTDLPNGYYVLELACPVKIR</sequence>
<evidence type="ECO:0000313" key="1">
    <source>
        <dbReference type="EMBL" id="VDP89478.1"/>
    </source>
</evidence>
<accession>A0A183AZ32</accession>
<reference evidence="3" key="1">
    <citation type="submission" date="2016-06" db="UniProtKB">
        <authorList>
            <consortium name="WormBaseParasite"/>
        </authorList>
    </citation>
    <scope>IDENTIFICATION</scope>
</reference>
<name>A0A183AZ32_9TREM</name>
<evidence type="ECO:0000313" key="3">
    <source>
        <dbReference type="WBParaSite" id="ECPE_0001225301-mRNA-1"/>
    </source>
</evidence>
<reference evidence="1 2" key="2">
    <citation type="submission" date="2018-11" db="EMBL/GenBank/DDBJ databases">
        <authorList>
            <consortium name="Pathogen Informatics"/>
        </authorList>
    </citation>
    <scope>NUCLEOTIDE SEQUENCE [LARGE SCALE GENOMIC DNA]</scope>
    <source>
        <strain evidence="1 2">Egypt</strain>
    </source>
</reference>
<organism evidence="3">
    <name type="scientific">Echinostoma caproni</name>
    <dbReference type="NCBI Taxonomy" id="27848"/>
    <lineage>
        <taxon>Eukaryota</taxon>
        <taxon>Metazoa</taxon>
        <taxon>Spiralia</taxon>
        <taxon>Lophotrochozoa</taxon>
        <taxon>Platyhelminthes</taxon>
        <taxon>Trematoda</taxon>
        <taxon>Digenea</taxon>
        <taxon>Plagiorchiida</taxon>
        <taxon>Echinostomata</taxon>
        <taxon>Echinostomatoidea</taxon>
        <taxon>Echinostomatidae</taxon>
        <taxon>Echinostoma</taxon>
    </lineage>
</organism>
<dbReference type="AlphaFoldDB" id="A0A183AZ32"/>
<proteinExistence type="predicted"/>
<dbReference type="EMBL" id="UZAN01052411">
    <property type="protein sequence ID" value="VDP89478.1"/>
    <property type="molecule type" value="Genomic_DNA"/>
</dbReference>
<evidence type="ECO:0000313" key="2">
    <source>
        <dbReference type="Proteomes" id="UP000272942"/>
    </source>
</evidence>
<protein>
    <submittedName>
        <fullName evidence="3">Doublecortin domain-containing protein</fullName>
    </submittedName>
</protein>
<dbReference type="WBParaSite" id="ECPE_0001225301-mRNA-1">
    <property type="protein sequence ID" value="ECPE_0001225301-mRNA-1"/>
    <property type="gene ID" value="ECPE_0001225301"/>
</dbReference>